<evidence type="ECO:0000313" key="2">
    <source>
        <dbReference type="EMBL" id="EKP94710.1"/>
    </source>
</evidence>
<gene>
    <name evidence="2" type="ORF">ThesuDRAFT_00400</name>
</gene>
<evidence type="ECO:0000313" key="3">
    <source>
        <dbReference type="Proteomes" id="UP000005710"/>
    </source>
</evidence>
<name>K6P0T0_9FIRM</name>
<proteinExistence type="predicted"/>
<comment type="caution">
    <text evidence="2">The sequence shown here is derived from an EMBL/GenBank/DDBJ whole genome shotgun (WGS) entry which is preliminary data.</text>
</comment>
<dbReference type="STRING" id="867903.ThesuDRAFT_00400"/>
<dbReference type="EMBL" id="AENY02000002">
    <property type="protein sequence ID" value="EKP94710.1"/>
    <property type="molecule type" value="Genomic_DNA"/>
</dbReference>
<keyword evidence="1" id="KW-0812">Transmembrane</keyword>
<keyword evidence="1" id="KW-0472">Membrane</keyword>
<dbReference type="AlphaFoldDB" id="K6P0T0"/>
<accession>K6P0T0</accession>
<protein>
    <submittedName>
        <fullName evidence="2">Uncharacterized protein</fullName>
    </submittedName>
</protein>
<dbReference type="Proteomes" id="UP000005710">
    <property type="component" value="Unassembled WGS sequence"/>
</dbReference>
<reference evidence="2" key="2">
    <citation type="submission" date="2012-10" db="EMBL/GenBank/DDBJ databases">
        <title>Improved high-quality draft of Thermaerobacter subterraneus C21, DSM 13965.</title>
        <authorList>
            <consortium name="DOE Joint Genome Institute"/>
            <person name="Eisen J."/>
            <person name="Huntemann M."/>
            <person name="Wei C.-L."/>
            <person name="Han J."/>
            <person name="Detter J.C."/>
            <person name="Han C."/>
            <person name="Tapia R."/>
            <person name="Chen A."/>
            <person name="Kyrpides N."/>
            <person name="Mavromatis K."/>
            <person name="Markowitz V."/>
            <person name="Szeto E."/>
            <person name="Ivanova N."/>
            <person name="Mikhailova N."/>
            <person name="Ovchinnikova G."/>
            <person name="Pagani I."/>
            <person name="Pati A."/>
            <person name="Goodwin L."/>
            <person name="Nordberg H.P."/>
            <person name="Cantor M.N."/>
            <person name="Hua S.X."/>
            <person name="Woyke T."/>
            <person name="Eisen J."/>
            <person name="Klenk H.-P."/>
        </authorList>
    </citation>
    <scope>NUCLEOTIDE SEQUENCE [LARGE SCALE GENOMIC DNA]</scope>
    <source>
        <strain evidence="2">DSM 13965</strain>
    </source>
</reference>
<keyword evidence="3" id="KW-1185">Reference proteome</keyword>
<sequence length="35" mass="3938">MRLSMRTRAKTRIPNWVISAVGAAAAMLVARLIRR</sequence>
<organism evidence="2 3">
    <name type="scientific">Thermaerobacter subterraneus DSM 13965</name>
    <dbReference type="NCBI Taxonomy" id="867903"/>
    <lineage>
        <taxon>Bacteria</taxon>
        <taxon>Bacillati</taxon>
        <taxon>Bacillota</taxon>
        <taxon>Clostridia</taxon>
        <taxon>Eubacteriales</taxon>
        <taxon>Clostridiales Family XVII. Incertae Sedis</taxon>
        <taxon>Thermaerobacter</taxon>
    </lineage>
</organism>
<keyword evidence="1" id="KW-1133">Transmembrane helix</keyword>
<evidence type="ECO:0000256" key="1">
    <source>
        <dbReference type="SAM" id="Phobius"/>
    </source>
</evidence>
<dbReference type="HOGENOM" id="CLU_3367909_0_0_9"/>
<reference evidence="2" key="1">
    <citation type="submission" date="2010-10" db="EMBL/GenBank/DDBJ databases">
        <authorList>
            <consortium name="US DOE Joint Genome Institute (JGI-PGF)"/>
            <person name="Lucas S."/>
            <person name="Copeland A."/>
            <person name="Lapidus A."/>
            <person name="Bruce D."/>
            <person name="Goodwin L."/>
            <person name="Pitluck S."/>
            <person name="Kyrpides N."/>
            <person name="Mavromatis K."/>
            <person name="Detter J.C."/>
            <person name="Han C."/>
            <person name="Land M."/>
            <person name="Hauser L."/>
            <person name="Markowitz V."/>
            <person name="Cheng J.-F."/>
            <person name="Hugenholtz P."/>
            <person name="Woyke T."/>
            <person name="Wu D."/>
            <person name="Pukall R."/>
            <person name="Wahrenburg C."/>
            <person name="Brambilla E."/>
            <person name="Klenk H.-P."/>
            <person name="Eisen J.A."/>
        </authorList>
    </citation>
    <scope>NUCLEOTIDE SEQUENCE [LARGE SCALE GENOMIC DNA]</scope>
    <source>
        <strain evidence="2">DSM 13965</strain>
    </source>
</reference>
<feature type="transmembrane region" description="Helical" evidence="1">
    <location>
        <begin position="12"/>
        <end position="33"/>
    </location>
</feature>